<accession>A0A9N9GQN4</accession>
<evidence type="ECO:0000313" key="2">
    <source>
        <dbReference type="Proteomes" id="UP000789759"/>
    </source>
</evidence>
<proteinExistence type="predicted"/>
<dbReference type="EMBL" id="CAJVQA010005367">
    <property type="protein sequence ID" value="CAG8619107.1"/>
    <property type="molecule type" value="Genomic_DNA"/>
</dbReference>
<feature type="non-terminal residue" evidence="1">
    <location>
        <position position="43"/>
    </location>
</feature>
<dbReference type="Proteomes" id="UP000789759">
    <property type="component" value="Unassembled WGS sequence"/>
</dbReference>
<dbReference type="AlphaFoldDB" id="A0A9N9GQN4"/>
<comment type="caution">
    <text evidence="1">The sequence shown here is derived from an EMBL/GenBank/DDBJ whole genome shotgun (WGS) entry which is preliminary data.</text>
</comment>
<evidence type="ECO:0000313" key="1">
    <source>
        <dbReference type="EMBL" id="CAG8619107.1"/>
    </source>
</evidence>
<name>A0A9N9GQN4_9GLOM</name>
<reference evidence="1" key="1">
    <citation type="submission" date="2021-06" db="EMBL/GenBank/DDBJ databases">
        <authorList>
            <person name="Kallberg Y."/>
            <person name="Tangrot J."/>
            <person name="Rosling A."/>
        </authorList>
    </citation>
    <scope>NUCLEOTIDE SEQUENCE</scope>
    <source>
        <strain evidence="1">FL966</strain>
    </source>
</reference>
<gene>
    <name evidence="1" type="ORF">CPELLU_LOCUS7829</name>
</gene>
<protein>
    <submittedName>
        <fullName evidence="1">25065_t:CDS:1</fullName>
    </submittedName>
</protein>
<sequence>MKRRKKIKKVLKFQLSKFKLTNRSLHLPINADTGTVALTNYDT</sequence>
<organism evidence="1 2">
    <name type="scientific">Cetraspora pellucida</name>
    <dbReference type="NCBI Taxonomy" id="1433469"/>
    <lineage>
        <taxon>Eukaryota</taxon>
        <taxon>Fungi</taxon>
        <taxon>Fungi incertae sedis</taxon>
        <taxon>Mucoromycota</taxon>
        <taxon>Glomeromycotina</taxon>
        <taxon>Glomeromycetes</taxon>
        <taxon>Diversisporales</taxon>
        <taxon>Gigasporaceae</taxon>
        <taxon>Cetraspora</taxon>
    </lineage>
</organism>
<keyword evidence="2" id="KW-1185">Reference proteome</keyword>